<sequence>MAEKDILEFVQSSKNITDTDLDDEKKMNATPASTSSEMRNIMKKALSRSLQSSGRARGRHVLSSSPVPTLQKG</sequence>
<comment type="caution">
    <text evidence="2">The sequence shown here is derived from an EMBL/GenBank/DDBJ whole genome shotgun (WGS) entry which is preliminary data.</text>
</comment>
<dbReference type="Proteomes" id="UP000887159">
    <property type="component" value="Unassembled WGS sequence"/>
</dbReference>
<accession>A0A8X6RJJ1</accession>
<dbReference type="EMBL" id="BMAU01021185">
    <property type="protein sequence ID" value="GFX95335.1"/>
    <property type="molecule type" value="Genomic_DNA"/>
</dbReference>
<evidence type="ECO:0000256" key="1">
    <source>
        <dbReference type="SAM" id="MobiDB-lite"/>
    </source>
</evidence>
<proteinExistence type="predicted"/>
<keyword evidence="3" id="KW-1185">Reference proteome</keyword>
<organism evidence="2 3">
    <name type="scientific">Trichonephila clavipes</name>
    <name type="common">Golden silk orbweaver</name>
    <name type="synonym">Nephila clavipes</name>
    <dbReference type="NCBI Taxonomy" id="2585209"/>
    <lineage>
        <taxon>Eukaryota</taxon>
        <taxon>Metazoa</taxon>
        <taxon>Ecdysozoa</taxon>
        <taxon>Arthropoda</taxon>
        <taxon>Chelicerata</taxon>
        <taxon>Arachnida</taxon>
        <taxon>Araneae</taxon>
        <taxon>Araneomorphae</taxon>
        <taxon>Entelegynae</taxon>
        <taxon>Araneoidea</taxon>
        <taxon>Nephilidae</taxon>
        <taxon>Trichonephila</taxon>
    </lineage>
</organism>
<reference evidence="2" key="1">
    <citation type="submission" date="2020-08" db="EMBL/GenBank/DDBJ databases">
        <title>Multicomponent nature underlies the extraordinary mechanical properties of spider dragline silk.</title>
        <authorList>
            <person name="Kono N."/>
            <person name="Nakamura H."/>
            <person name="Mori M."/>
            <person name="Yoshida Y."/>
            <person name="Ohtoshi R."/>
            <person name="Malay A.D."/>
            <person name="Moran D.A.P."/>
            <person name="Tomita M."/>
            <person name="Numata K."/>
            <person name="Arakawa K."/>
        </authorList>
    </citation>
    <scope>NUCLEOTIDE SEQUENCE</scope>
</reference>
<feature type="compositionally biased region" description="Polar residues" evidence="1">
    <location>
        <begin position="62"/>
        <end position="73"/>
    </location>
</feature>
<name>A0A8X6RJJ1_TRICX</name>
<feature type="region of interest" description="Disordered" evidence="1">
    <location>
        <begin position="1"/>
        <end position="73"/>
    </location>
</feature>
<gene>
    <name evidence="2" type="ORF">TNCV_849251</name>
</gene>
<dbReference type="AlphaFoldDB" id="A0A8X6RJJ1"/>
<evidence type="ECO:0000313" key="2">
    <source>
        <dbReference type="EMBL" id="GFX95335.1"/>
    </source>
</evidence>
<protein>
    <submittedName>
        <fullName evidence="2">Uncharacterized protein</fullName>
    </submittedName>
</protein>
<evidence type="ECO:0000313" key="3">
    <source>
        <dbReference type="Proteomes" id="UP000887159"/>
    </source>
</evidence>